<dbReference type="EMBL" id="CAMXCT020003558">
    <property type="protein sequence ID" value="CAL1158476.1"/>
    <property type="molecule type" value="Genomic_DNA"/>
</dbReference>
<keyword evidence="3" id="KW-1133">Transmembrane helix</keyword>
<feature type="compositionally biased region" description="Basic residues" evidence="2">
    <location>
        <begin position="743"/>
        <end position="755"/>
    </location>
</feature>
<feature type="transmembrane region" description="Helical" evidence="3">
    <location>
        <begin position="462"/>
        <end position="484"/>
    </location>
</feature>
<protein>
    <submittedName>
        <fullName evidence="5">NEDD8-like protein RUB1</fullName>
    </submittedName>
</protein>
<dbReference type="OrthoDB" id="440150at2759"/>
<dbReference type="GO" id="GO:0020037">
    <property type="term" value="F:heme binding"/>
    <property type="evidence" value="ECO:0007669"/>
    <property type="project" value="InterPro"/>
</dbReference>
<dbReference type="GO" id="GO:0098703">
    <property type="term" value="P:calcium ion import across plasma membrane"/>
    <property type="evidence" value="ECO:0007669"/>
    <property type="project" value="TreeGrafter"/>
</dbReference>
<proteinExistence type="predicted"/>
<name>A0A9P1D8X0_9DINO</name>
<evidence type="ECO:0000256" key="3">
    <source>
        <dbReference type="SAM" id="Phobius"/>
    </source>
</evidence>
<comment type="caution">
    <text evidence="4">The sequence shown here is derived from an EMBL/GenBank/DDBJ whole genome shotgun (WGS) entry which is preliminary data.</text>
</comment>
<dbReference type="Gene3D" id="1.10.490.10">
    <property type="entry name" value="Globins"/>
    <property type="match status" value="1"/>
</dbReference>
<dbReference type="PANTHER" id="PTHR10582">
    <property type="entry name" value="TRANSIENT RECEPTOR POTENTIAL ION CHANNEL PROTEIN"/>
    <property type="match status" value="1"/>
</dbReference>
<dbReference type="InterPro" id="IPR044399">
    <property type="entry name" value="Mb-like_M"/>
</dbReference>
<dbReference type="GO" id="GO:0005262">
    <property type="term" value="F:calcium channel activity"/>
    <property type="evidence" value="ECO:0007669"/>
    <property type="project" value="TreeGrafter"/>
</dbReference>
<evidence type="ECO:0000256" key="1">
    <source>
        <dbReference type="ARBA" id="ARBA00022737"/>
    </source>
</evidence>
<reference evidence="5 6" key="2">
    <citation type="submission" date="2024-05" db="EMBL/GenBank/DDBJ databases">
        <authorList>
            <person name="Chen Y."/>
            <person name="Shah S."/>
            <person name="Dougan E. K."/>
            <person name="Thang M."/>
            <person name="Chan C."/>
        </authorList>
    </citation>
    <scope>NUCLEOTIDE SEQUENCE [LARGE SCALE GENOMIC DNA]</scope>
</reference>
<keyword evidence="6" id="KW-1185">Reference proteome</keyword>
<dbReference type="Proteomes" id="UP001152797">
    <property type="component" value="Unassembled WGS sequence"/>
</dbReference>
<feature type="transmembrane region" description="Helical" evidence="3">
    <location>
        <begin position="504"/>
        <end position="523"/>
    </location>
</feature>
<evidence type="ECO:0000256" key="2">
    <source>
        <dbReference type="SAM" id="MobiDB-lite"/>
    </source>
</evidence>
<accession>A0A9P1D8X0</accession>
<dbReference type="CDD" id="cd01040">
    <property type="entry name" value="Mb-like"/>
    <property type="match status" value="1"/>
</dbReference>
<feature type="transmembrane region" description="Helical" evidence="3">
    <location>
        <begin position="605"/>
        <end position="627"/>
    </location>
</feature>
<sequence>MEPKRTQHPPPPPDVRKWIIPVTRLRKTGGRSLAPKDWDTEHEVAWNWLWENVERILKDLGNFQGQLGKPKSLERALTHFIASWSEEQAMFFRKELYKRFFALAPSGQDFFKQSSTRLYFLADRVVEMTVEMFREPRKMVQEISGLGLRHVGWGIPPELFGPYTSGAVESVRSMTTDDNTQSAFRFSLSLIAKILVRAVSEGSTLVMRAINTNQESAMKKAIAIAPRGKRAMELLNISVGTQSISPLFWSIESGSLNSARAMIVDLLTIRADRDVYYYGCDAMFTRHPDLILRLCNDASTLLWTLFDGLVWRSRLVQDGQRRVNYYIKHLVQDLEGNFSPALKWLAHHKDPRLVSHGVVMTFADLLWNRVASYQFLLGRGYFLFTLLVFITSQSFLVPGEERLWRNILTFVCRCFLYLGSMSKLLFDQCKLACSAFKAGDYQWYWVVPVPNYLHSTQQAGSALLVLLLILMYAQEPILWCISYAQTGGDKAIIFTTTCPEALDVMTPYTVFSCIAMLIYWALLMDFTLLSMRISAFVLVCGNVLADVGLFSLALVFLILMFATAISSLNHHVEGFDGVGPWLTGLLQITLGMFPPSKYEDFRSDIPVLIAVSVFVAVLSIFLVNLLVAQLNQSYRDIFEDMQGFARLNRAGVTADIIEQVSRKRWSKFLSHLRFDEPLEFNEGDVGVAGGMQVLEPANANMVTEDSIKRYGGPTAPSAPWPQEDQGENDDDRFARLEKLIVRATKKKDKGGKHNKTPSAMDASDLGESENGALAIPWPCW</sequence>
<evidence type="ECO:0000313" key="5">
    <source>
        <dbReference type="EMBL" id="CAL4792413.1"/>
    </source>
</evidence>
<dbReference type="InterPro" id="IPR024862">
    <property type="entry name" value="TRPV"/>
</dbReference>
<feature type="region of interest" description="Disordered" evidence="2">
    <location>
        <begin position="707"/>
        <end position="770"/>
    </location>
</feature>
<dbReference type="AlphaFoldDB" id="A0A9P1D8X0"/>
<dbReference type="GO" id="GO:0019825">
    <property type="term" value="F:oxygen binding"/>
    <property type="evidence" value="ECO:0007669"/>
    <property type="project" value="InterPro"/>
</dbReference>
<dbReference type="InterPro" id="IPR009050">
    <property type="entry name" value="Globin-like_sf"/>
</dbReference>
<organism evidence="4">
    <name type="scientific">Cladocopium goreaui</name>
    <dbReference type="NCBI Taxonomy" id="2562237"/>
    <lineage>
        <taxon>Eukaryota</taxon>
        <taxon>Sar</taxon>
        <taxon>Alveolata</taxon>
        <taxon>Dinophyceae</taxon>
        <taxon>Suessiales</taxon>
        <taxon>Symbiodiniaceae</taxon>
        <taxon>Cladocopium</taxon>
    </lineage>
</organism>
<feature type="compositionally biased region" description="Basic and acidic residues" evidence="2">
    <location>
        <begin position="731"/>
        <end position="740"/>
    </location>
</feature>
<gene>
    <name evidence="4" type="ORF">C1SCF055_LOCUS30856</name>
</gene>
<feature type="transmembrane region" description="Helical" evidence="3">
    <location>
        <begin position="535"/>
        <end position="565"/>
    </location>
</feature>
<evidence type="ECO:0000313" key="4">
    <source>
        <dbReference type="EMBL" id="CAI4005101.1"/>
    </source>
</evidence>
<dbReference type="InterPro" id="IPR012292">
    <property type="entry name" value="Globin/Proto"/>
</dbReference>
<keyword evidence="1" id="KW-0677">Repeat</keyword>
<reference evidence="4" key="1">
    <citation type="submission" date="2022-10" db="EMBL/GenBank/DDBJ databases">
        <authorList>
            <person name="Chen Y."/>
            <person name="Dougan E. K."/>
            <person name="Chan C."/>
            <person name="Rhodes N."/>
            <person name="Thang M."/>
        </authorList>
    </citation>
    <scope>NUCLEOTIDE SEQUENCE</scope>
</reference>
<feature type="transmembrane region" description="Helical" evidence="3">
    <location>
        <begin position="376"/>
        <end position="397"/>
    </location>
</feature>
<dbReference type="GO" id="GO:0005886">
    <property type="term" value="C:plasma membrane"/>
    <property type="evidence" value="ECO:0007669"/>
    <property type="project" value="TreeGrafter"/>
</dbReference>
<dbReference type="EMBL" id="CAMXCT010003558">
    <property type="protein sequence ID" value="CAI4005101.1"/>
    <property type="molecule type" value="Genomic_DNA"/>
</dbReference>
<dbReference type="EMBL" id="CAMXCT030003558">
    <property type="protein sequence ID" value="CAL4792413.1"/>
    <property type="molecule type" value="Genomic_DNA"/>
</dbReference>
<dbReference type="SUPFAM" id="SSF46458">
    <property type="entry name" value="Globin-like"/>
    <property type="match status" value="1"/>
</dbReference>
<keyword evidence="3" id="KW-0472">Membrane</keyword>
<evidence type="ECO:0000313" key="6">
    <source>
        <dbReference type="Proteomes" id="UP001152797"/>
    </source>
</evidence>
<dbReference type="PANTHER" id="PTHR10582:SF2">
    <property type="entry name" value="INACTIVE"/>
    <property type="match status" value="1"/>
</dbReference>
<keyword evidence="3" id="KW-0812">Transmembrane</keyword>